<dbReference type="PANTHER" id="PTHR28366">
    <property type="entry name" value="CHROMOSOME 1 OPEN READING FRAME 131"/>
    <property type="match status" value="1"/>
</dbReference>
<feature type="compositionally biased region" description="Polar residues" evidence="1">
    <location>
        <begin position="230"/>
        <end position="241"/>
    </location>
</feature>
<name>A0AAY4DKN2_9TELE</name>
<reference evidence="2 3" key="1">
    <citation type="submission" date="2020-06" db="EMBL/GenBank/DDBJ databases">
        <authorList>
            <consortium name="Wellcome Sanger Institute Data Sharing"/>
        </authorList>
    </citation>
    <scope>NUCLEOTIDE SEQUENCE [LARGE SCALE GENOMIC DNA]</scope>
</reference>
<dbReference type="PANTHER" id="PTHR28366:SF1">
    <property type="entry name" value="CHROMOSOME 1 OPEN READING FRAME 131"/>
    <property type="match status" value="1"/>
</dbReference>
<dbReference type="CTD" id="128061"/>
<feature type="compositionally biased region" description="Basic residues" evidence="1">
    <location>
        <begin position="190"/>
        <end position="207"/>
    </location>
</feature>
<dbReference type="GeneTree" id="ENSGT00390000017022"/>
<organism evidence="2 3">
    <name type="scientific">Denticeps clupeoides</name>
    <name type="common">denticle herring</name>
    <dbReference type="NCBI Taxonomy" id="299321"/>
    <lineage>
        <taxon>Eukaryota</taxon>
        <taxon>Metazoa</taxon>
        <taxon>Chordata</taxon>
        <taxon>Craniata</taxon>
        <taxon>Vertebrata</taxon>
        <taxon>Euteleostomi</taxon>
        <taxon>Actinopterygii</taxon>
        <taxon>Neopterygii</taxon>
        <taxon>Teleostei</taxon>
        <taxon>Clupei</taxon>
        <taxon>Clupeiformes</taxon>
        <taxon>Denticipitoidei</taxon>
        <taxon>Denticipitidae</taxon>
        <taxon>Denticeps</taxon>
    </lineage>
</organism>
<feature type="compositionally biased region" description="Basic and acidic residues" evidence="1">
    <location>
        <begin position="30"/>
        <end position="39"/>
    </location>
</feature>
<proteinExistence type="predicted"/>
<evidence type="ECO:0000256" key="1">
    <source>
        <dbReference type="SAM" id="MobiDB-lite"/>
    </source>
</evidence>
<accession>A0AAY4DKN2</accession>
<sequence length="241" mass="27549">MGRIKEDGEEGDADRTFLDQVLRGLYDFGDGEKNPDAKGEKRKRERGVDAAARAGRDDRGRPAACGVEEPPGPSSGPRVEVVVFQDPLKKGKDVQGTEAPEVKPPDAKKKRKKKKNNQEDEEFSIEKARLEVHRFGLTGFQKNQQRIFEQERAIMLGAQPLKREYVNYKEYQKSIKEKKQKEKEEAKLEQRKKKKKPTKERKEKRKPSSTSEHVGQMGRFKNGMLVLSSKDIQTINSKAKK</sequence>
<dbReference type="InterPro" id="IPR052852">
    <property type="entry name" value="SSU_Processome_Comp"/>
</dbReference>
<keyword evidence="3" id="KW-1185">Reference proteome</keyword>
<feature type="region of interest" description="Disordered" evidence="1">
    <location>
        <begin position="175"/>
        <end position="241"/>
    </location>
</feature>
<reference evidence="2" key="3">
    <citation type="submission" date="2025-09" db="UniProtKB">
        <authorList>
            <consortium name="Ensembl"/>
        </authorList>
    </citation>
    <scope>IDENTIFICATION</scope>
</reference>
<dbReference type="InterPro" id="IPR027973">
    <property type="entry name" value="FSAF1-like"/>
</dbReference>
<feature type="compositionally biased region" description="Basic and acidic residues" evidence="1">
    <location>
        <begin position="175"/>
        <end position="189"/>
    </location>
</feature>
<gene>
    <name evidence="2" type="primary">c14h1orf131</name>
</gene>
<dbReference type="AlphaFoldDB" id="A0AAY4DKN2"/>
<dbReference type="Pfam" id="PF15375">
    <property type="entry name" value="FSAF1"/>
    <property type="match status" value="1"/>
</dbReference>
<dbReference type="Proteomes" id="UP000694580">
    <property type="component" value="Chromosome 14"/>
</dbReference>
<feature type="compositionally biased region" description="Low complexity" evidence="1">
    <location>
        <begin position="62"/>
        <end position="83"/>
    </location>
</feature>
<feature type="compositionally biased region" description="Basic and acidic residues" evidence="1">
    <location>
        <begin position="87"/>
        <end position="107"/>
    </location>
</feature>
<evidence type="ECO:0000313" key="2">
    <source>
        <dbReference type="Ensembl" id="ENSDCDP00010045978.1"/>
    </source>
</evidence>
<evidence type="ECO:0000313" key="3">
    <source>
        <dbReference type="Proteomes" id="UP000694580"/>
    </source>
</evidence>
<reference evidence="2" key="2">
    <citation type="submission" date="2025-08" db="UniProtKB">
        <authorList>
            <consortium name="Ensembl"/>
        </authorList>
    </citation>
    <scope>IDENTIFICATION</scope>
</reference>
<dbReference type="Ensembl" id="ENSDCDT00010056171.1">
    <property type="protein sequence ID" value="ENSDCDP00010045978.1"/>
    <property type="gene ID" value="ENSDCDG00010028212.1"/>
</dbReference>
<feature type="region of interest" description="Disordered" evidence="1">
    <location>
        <begin position="25"/>
        <end position="124"/>
    </location>
</feature>
<protein>
    <submittedName>
        <fullName evidence="2">Uncharacterized protein</fullName>
    </submittedName>
</protein>